<keyword evidence="4" id="KW-0804">Transcription</keyword>
<dbReference type="PROSITE" id="PS50931">
    <property type="entry name" value="HTH_LYSR"/>
    <property type="match status" value="1"/>
</dbReference>
<dbReference type="PANTHER" id="PTHR30126:SF40">
    <property type="entry name" value="HTH-TYPE TRANSCRIPTIONAL REGULATOR GLTR"/>
    <property type="match status" value="1"/>
</dbReference>
<evidence type="ECO:0000256" key="4">
    <source>
        <dbReference type="ARBA" id="ARBA00023163"/>
    </source>
</evidence>
<dbReference type="Gene3D" id="3.40.190.290">
    <property type="match status" value="1"/>
</dbReference>
<reference evidence="6" key="1">
    <citation type="submission" date="2022-06" db="EMBL/GenBank/DDBJ databases">
        <title>Genome sequencing of Brevibacillus sp. BB3-R1.</title>
        <authorList>
            <person name="Heo J."/>
            <person name="Lee D."/>
            <person name="Won M."/>
            <person name="Han B.-H."/>
            <person name="Hong S.-B."/>
            <person name="Kwon S.-W."/>
        </authorList>
    </citation>
    <scope>NUCLEOTIDE SEQUENCE</scope>
    <source>
        <strain evidence="6">BB3-R1</strain>
    </source>
</reference>
<dbReference type="Proteomes" id="UP001056500">
    <property type="component" value="Chromosome"/>
</dbReference>
<accession>A0ABY4WL65</accession>
<keyword evidence="3" id="KW-0238">DNA-binding</keyword>
<evidence type="ECO:0000259" key="5">
    <source>
        <dbReference type="PROSITE" id="PS50931"/>
    </source>
</evidence>
<comment type="similarity">
    <text evidence="1">Belongs to the LysR transcriptional regulatory family.</text>
</comment>
<sequence length="290" mass="33219">MNIQNIKAFIYVVQFGSFNKAAEALYLSQPSISARIRSLENDVAQKLFVRDRNKCVLTDAGKSFLPYAEKILREYQESVYKMNQQLHIPDQVKIACSISISNYVIPIILPVLQQQFPACRFKIVSDHSESSLSKVLNHEVDCGLIRELMHPRIESKVLMKFPVGLYAHRDHPLAQKETSVSIEQLADHNIIFYDHNSPEWLGITNLLEKVNFQQHLLVDIDNMEAAKRLVMKGIGICFLPENAVEDEVQNQRMKKIPLTLPHEFQTSIALVHVKDATISTIVSYIKKMFE</sequence>
<gene>
    <name evidence="6" type="ORF">NDK47_11575</name>
</gene>
<keyword evidence="2" id="KW-0805">Transcription regulation</keyword>
<dbReference type="PRINTS" id="PR00039">
    <property type="entry name" value="HTHLYSR"/>
</dbReference>
<dbReference type="EMBL" id="CP098755">
    <property type="protein sequence ID" value="USG67872.1"/>
    <property type="molecule type" value="Genomic_DNA"/>
</dbReference>
<dbReference type="InterPro" id="IPR036390">
    <property type="entry name" value="WH_DNA-bd_sf"/>
</dbReference>
<organism evidence="6 7">
    <name type="scientific">Brevibacillus ruminantium</name>
    <dbReference type="NCBI Taxonomy" id="2950604"/>
    <lineage>
        <taxon>Bacteria</taxon>
        <taxon>Bacillati</taxon>
        <taxon>Bacillota</taxon>
        <taxon>Bacilli</taxon>
        <taxon>Bacillales</taxon>
        <taxon>Paenibacillaceae</taxon>
        <taxon>Brevibacillus</taxon>
    </lineage>
</organism>
<dbReference type="CDD" id="cd05466">
    <property type="entry name" value="PBP2_LTTR_substrate"/>
    <property type="match status" value="1"/>
</dbReference>
<dbReference type="PANTHER" id="PTHR30126">
    <property type="entry name" value="HTH-TYPE TRANSCRIPTIONAL REGULATOR"/>
    <property type="match status" value="1"/>
</dbReference>
<name>A0ABY4WL65_9BACL</name>
<dbReference type="Pfam" id="PF00126">
    <property type="entry name" value="HTH_1"/>
    <property type="match status" value="1"/>
</dbReference>
<evidence type="ECO:0000256" key="1">
    <source>
        <dbReference type="ARBA" id="ARBA00009437"/>
    </source>
</evidence>
<evidence type="ECO:0000256" key="2">
    <source>
        <dbReference type="ARBA" id="ARBA00023015"/>
    </source>
</evidence>
<proteinExistence type="inferred from homology"/>
<dbReference type="InterPro" id="IPR005119">
    <property type="entry name" value="LysR_subst-bd"/>
</dbReference>
<evidence type="ECO:0000313" key="7">
    <source>
        <dbReference type="Proteomes" id="UP001056500"/>
    </source>
</evidence>
<dbReference type="InterPro" id="IPR036388">
    <property type="entry name" value="WH-like_DNA-bd_sf"/>
</dbReference>
<dbReference type="SUPFAM" id="SSF46785">
    <property type="entry name" value="Winged helix' DNA-binding domain"/>
    <property type="match status" value="1"/>
</dbReference>
<evidence type="ECO:0000313" key="6">
    <source>
        <dbReference type="EMBL" id="USG67872.1"/>
    </source>
</evidence>
<keyword evidence="7" id="KW-1185">Reference proteome</keyword>
<dbReference type="Pfam" id="PF03466">
    <property type="entry name" value="LysR_substrate"/>
    <property type="match status" value="1"/>
</dbReference>
<evidence type="ECO:0000256" key="3">
    <source>
        <dbReference type="ARBA" id="ARBA00023125"/>
    </source>
</evidence>
<dbReference type="RefSeq" id="WP_251874965.1">
    <property type="nucleotide sequence ID" value="NZ_CP098755.1"/>
</dbReference>
<feature type="domain" description="HTH lysR-type" evidence="5">
    <location>
        <begin position="1"/>
        <end position="58"/>
    </location>
</feature>
<dbReference type="SUPFAM" id="SSF53850">
    <property type="entry name" value="Periplasmic binding protein-like II"/>
    <property type="match status" value="1"/>
</dbReference>
<protein>
    <submittedName>
        <fullName evidence="6">LysR family transcriptional regulator</fullName>
    </submittedName>
</protein>
<dbReference type="Gene3D" id="1.10.10.10">
    <property type="entry name" value="Winged helix-like DNA-binding domain superfamily/Winged helix DNA-binding domain"/>
    <property type="match status" value="1"/>
</dbReference>
<dbReference type="InterPro" id="IPR000847">
    <property type="entry name" value="LysR_HTH_N"/>
</dbReference>